<dbReference type="GO" id="GO:0016491">
    <property type="term" value="F:oxidoreductase activity"/>
    <property type="evidence" value="ECO:0007669"/>
    <property type="project" value="TreeGrafter"/>
</dbReference>
<comment type="caution">
    <text evidence="1">The sequence shown here is derived from an EMBL/GenBank/DDBJ whole genome shotgun (WGS) entry which is preliminary data.</text>
</comment>
<dbReference type="Gene3D" id="1.25.10.10">
    <property type="entry name" value="Leucine-rich Repeat Variant"/>
    <property type="match status" value="2"/>
</dbReference>
<evidence type="ECO:0000313" key="1">
    <source>
        <dbReference type="EMBL" id="CAF1493606.1"/>
    </source>
</evidence>
<sequence length="471" mass="53937">GLLSENDLEFYWNVILEKPFDFIGIRHIQLIILCLEATSIKSNQLLQIVAQCIRFSFKINDQIFRKHLSYSLQKAPSLVCDPNILNVFIDLLDRGDIQTKSDVLTFISELKIRNPSQKLIQSIRKTTVDNERKEIRIKKCLALGSISEYIARKSVINLLIKALRDENNYARANAAYALGMVSKQKPTNEIINLIIYTLKNTNENVRACALYVLGQMSEQIATEKMISKVINALEDESIYVRNSAYYLLADLNNIVINNEFINKLISALKDKNEDIRASACKALRKLSESQVTDEVMSMLLKALEDKSGYVRNNACETLGILGRIRATSEIIKKLIRLSNNDHFVVSNRAAEAVSHIVIPSFISNKLDFRLIKKVFSSKYASICSRNLSVDEIIHIYLTTKKSQYLYVMYRLALLQGIAITVNENKLLIYDTKEPHEIIIESLDLRQKLVQYFIIEAKRLQLDFRNLKSISM</sequence>
<proteinExistence type="predicted"/>
<organism evidence="1 2">
    <name type="scientific">Adineta ricciae</name>
    <name type="common">Rotifer</name>
    <dbReference type="NCBI Taxonomy" id="249248"/>
    <lineage>
        <taxon>Eukaryota</taxon>
        <taxon>Metazoa</taxon>
        <taxon>Spiralia</taxon>
        <taxon>Gnathifera</taxon>
        <taxon>Rotifera</taxon>
        <taxon>Eurotatoria</taxon>
        <taxon>Bdelloidea</taxon>
        <taxon>Adinetida</taxon>
        <taxon>Adinetidae</taxon>
        <taxon>Adineta</taxon>
    </lineage>
</organism>
<accession>A0A815SR14</accession>
<dbReference type="Proteomes" id="UP000663852">
    <property type="component" value="Unassembled WGS sequence"/>
</dbReference>
<feature type="non-terminal residue" evidence="1">
    <location>
        <position position="1"/>
    </location>
</feature>
<evidence type="ECO:0000313" key="2">
    <source>
        <dbReference type="Proteomes" id="UP000663852"/>
    </source>
</evidence>
<protein>
    <submittedName>
        <fullName evidence="1">Uncharacterized protein</fullName>
    </submittedName>
</protein>
<reference evidence="1" key="1">
    <citation type="submission" date="2021-02" db="EMBL/GenBank/DDBJ databases">
        <authorList>
            <person name="Nowell W R."/>
        </authorList>
    </citation>
    <scope>NUCLEOTIDE SEQUENCE</scope>
</reference>
<dbReference type="EMBL" id="CAJNOJ010000598">
    <property type="protein sequence ID" value="CAF1493606.1"/>
    <property type="molecule type" value="Genomic_DNA"/>
</dbReference>
<dbReference type="SUPFAM" id="SSF48371">
    <property type="entry name" value="ARM repeat"/>
    <property type="match status" value="1"/>
</dbReference>
<dbReference type="AlphaFoldDB" id="A0A815SR14"/>
<name>A0A815SR14_ADIRI</name>
<dbReference type="InterPro" id="IPR016024">
    <property type="entry name" value="ARM-type_fold"/>
</dbReference>
<dbReference type="OrthoDB" id="434814at2759"/>
<dbReference type="PANTHER" id="PTHR12697">
    <property type="entry name" value="PBS LYASE HEAT-LIKE PROTEIN"/>
    <property type="match status" value="1"/>
</dbReference>
<dbReference type="InterPro" id="IPR011989">
    <property type="entry name" value="ARM-like"/>
</dbReference>
<dbReference type="PANTHER" id="PTHR12697:SF5">
    <property type="entry name" value="DEOXYHYPUSINE HYDROXYLASE"/>
    <property type="match status" value="1"/>
</dbReference>
<dbReference type="Pfam" id="PF13646">
    <property type="entry name" value="HEAT_2"/>
    <property type="match status" value="2"/>
</dbReference>
<gene>
    <name evidence="1" type="ORF">EDS130_LOCUS42177</name>
</gene>